<feature type="compositionally biased region" description="Polar residues" evidence="1">
    <location>
        <begin position="108"/>
        <end position="118"/>
    </location>
</feature>
<feature type="region of interest" description="Disordered" evidence="1">
    <location>
        <begin position="577"/>
        <end position="645"/>
    </location>
</feature>
<evidence type="ECO:0000256" key="1">
    <source>
        <dbReference type="SAM" id="MobiDB-lite"/>
    </source>
</evidence>
<organism evidence="3 4">
    <name type="scientific">Polyplax serrata</name>
    <name type="common">Common mouse louse</name>
    <dbReference type="NCBI Taxonomy" id="468196"/>
    <lineage>
        <taxon>Eukaryota</taxon>
        <taxon>Metazoa</taxon>
        <taxon>Ecdysozoa</taxon>
        <taxon>Arthropoda</taxon>
        <taxon>Hexapoda</taxon>
        <taxon>Insecta</taxon>
        <taxon>Pterygota</taxon>
        <taxon>Neoptera</taxon>
        <taxon>Paraneoptera</taxon>
        <taxon>Psocodea</taxon>
        <taxon>Troctomorpha</taxon>
        <taxon>Phthiraptera</taxon>
        <taxon>Anoplura</taxon>
        <taxon>Polyplacidae</taxon>
        <taxon>Polyplax</taxon>
    </lineage>
</organism>
<protein>
    <recommendedName>
        <fullName evidence="2">MPN domain-containing protein</fullName>
    </recommendedName>
</protein>
<feature type="region of interest" description="Disordered" evidence="1">
    <location>
        <begin position="1"/>
        <end position="36"/>
    </location>
</feature>
<feature type="domain" description="MPN" evidence="2">
    <location>
        <begin position="201"/>
        <end position="337"/>
    </location>
</feature>
<dbReference type="EMBL" id="JAWJWF010000049">
    <property type="protein sequence ID" value="KAK6619213.1"/>
    <property type="molecule type" value="Genomic_DNA"/>
</dbReference>
<dbReference type="PANTHER" id="PTHR10410">
    <property type="entry name" value="EUKARYOTIC TRANSLATION INITIATION FACTOR 3 -RELATED"/>
    <property type="match status" value="1"/>
</dbReference>
<keyword evidence="4" id="KW-1185">Reference proteome</keyword>
<dbReference type="Gene3D" id="3.40.140.10">
    <property type="entry name" value="Cytidine Deaminase, domain 2"/>
    <property type="match status" value="1"/>
</dbReference>
<feature type="region of interest" description="Disordered" evidence="1">
    <location>
        <begin position="447"/>
        <end position="512"/>
    </location>
</feature>
<dbReference type="InterPro" id="IPR037518">
    <property type="entry name" value="MPN"/>
</dbReference>
<gene>
    <name evidence="3" type="ORF">RUM44_003595</name>
</gene>
<dbReference type="SUPFAM" id="SSF102712">
    <property type="entry name" value="JAB1/MPN domain"/>
    <property type="match status" value="1"/>
</dbReference>
<feature type="compositionally biased region" description="Basic and acidic residues" evidence="1">
    <location>
        <begin position="1"/>
        <end position="15"/>
    </location>
</feature>
<comment type="caution">
    <text evidence="3">The sequence shown here is derived from an EMBL/GenBank/DDBJ whole genome shotgun (WGS) entry which is preliminary data.</text>
</comment>
<evidence type="ECO:0000313" key="3">
    <source>
        <dbReference type="EMBL" id="KAK6619213.1"/>
    </source>
</evidence>
<dbReference type="InterPro" id="IPR050242">
    <property type="entry name" value="JAMM_MPN+_peptidase_M67A"/>
</dbReference>
<dbReference type="InterPro" id="IPR000555">
    <property type="entry name" value="JAMM/MPN+_dom"/>
</dbReference>
<feature type="region of interest" description="Disordered" evidence="1">
    <location>
        <begin position="67"/>
        <end position="144"/>
    </location>
</feature>
<evidence type="ECO:0000313" key="4">
    <source>
        <dbReference type="Proteomes" id="UP001359485"/>
    </source>
</evidence>
<evidence type="ECO:0000259" key="2">
    <source>
        <dbReference type="PROSITE" id="PS50249"/>
    </source>
</evidence>
<dbReference type="CDD" id="cd08067">
    <property type="entry name" value="MPN_2A_DUB"/>
    <property type="match status" value="1"/>
</dbReference>
<dbReference type="PROSITE" id="PS50249">
    <property type="entry name" value="MPN"/>
    <property type="match status" value="1"/>
</dbReference>
<proteinExistence type="predicted"/>
<accession>A0ABR1AGX5</accession>
<dbReference type="Pfam" id="PF01398">
    <property type="entry name" value="JAB"/>
    <property type="match status" value="1"/>
</dbReference>
<feature type="compositionally biased region" description="Low complexity" evidence="1">
    <location>
        <begin position="593"/>
        <end position="635"/>
    </location>
</feature>
<sequence length="685" mass="75941">MKIDYSSKPLHKEAEPEISTPSNESEVTSNSPVWKDNNINGMICIQAYWHLKYKNIVINELIETGNQMEGKPSEENSESQEKPSESQDDQSTETEVSCEEKKIESEILTVSVTSQTEPESQEVEPQYDEQVTAQKEQLPQTPLQQLQTQTIANYPVPQLEHKRRIVVKHSILGNKIPSHDPNVLVESCSFSSIGKIQPFLITVSTNAALVMDFHSHLTSSEVVGYLGGVWDVNSHTLSVTQAFPCKCRLGDYESSPNVESEIRKTMKANGLTLVGWYHSHPTAPPTPSIRDVEMQLDYELKMKGCNDSTYMPCIGFICSPYNLDNPTLESNIVSYWVVPPPENKIHEYGKPMMMTYTFVQDQSISREVLMELKSCADFYRPEKDFLKFTEPLKGSVTFLEKLRVSLTPKFPLNHQKSDSLWLYFKNLTEISPKPETDILQQIDEISSTPCVTPPPQQQPVPEKPKFNLPNIPASLSPLGFKSTQSNPSPNSMPYHKSHSRSKSSGKRPNSRENKHLASLSNYFVGSDLAALFGSNKFSGMGLDPATKSLLNLNSLSLGGMFLPPMAAAAAAAASYKPDPSVGLMKPPPPPSSYFPYNTNMRSSSGSRNSSGSSSSSSSSSPSSRSHSRSIPSTSRDMPPPNKVPKLDVHQMANFFIPTNLEFSIMRETPGSILAVSKICTLLKGM</sequence>
<feature type="compositionally biased region" description="Polar residues" evidence="1">
    <location>
        <begin position="19"/>
        <end position="36"/>
    </location>
</feature>
<feature type="compositionally biased region" description="Polar residues" evidence="1">
    <location>
        <begin position="481"/>
        <end position="491"/>
    </location>
</feature>
<feature type="compositionally biased region" description="Basic and acidic residues" evidence="1">
    <location>
        <begin position="71"/>
        <end position="85"/>
    </location>
</feature>
<name>A0ABR1AGX5_POLSC</name>
<dbReference type="Proteomes" id="UP001359485">
    <property type="component" value="Unassembled WGS sequence"/>
</dbReference>
<feature type="compositionally biased region" description="Basic residues" evidence="1">
    <location>
        <begin position="495"/>
        <end position="505"/>
    </location>
</feature>
<reference evidence="3 4" key="1">
    <citation type="submission" date="2023-09" db="EMBL/GenBank/DDBJ databases">
        <title>Genomes of two closely related lineages of the louse Polyplax serrata with different host specificities.</title>
        <authorList>
            <person name="Martinu J."/>
            <person name="Tarabai H."/>
            <person name="Stefka J."/>
            <person name="Hypsa V."/>
        </authorList>
    </citation>
    <scope>NUCLEOTIDE SEQUENCE [LARGE SCALE GENOMIC DNA]</scope>
    <source>
        <strain evidence="3">98ZLc_SE</strain>
    </source>
</reference>